<sequence>MIKQEEKRKRKIEKIINNFGELIKGLENDEAIALLEIEIPKLQEGETKEIYKKGLSKLHEEKRKEEERLKRKQERNHLLNEAADEVEYNIENNRFIETNIPLIAEEGCFEIFDNIEVYEYKTRYGATNYEKVGEGKLYITNKKLYFISDINAFPLVWLNNIMDVNWYFLEDENKFQLKITRDGNAIFLESYNEVDIFKMYYYIKTIMKNK</sequence>
<gene>
    <name evidence="2" type="ORF">EPJ79_07615</name>
</gene>
<dbReference type="Proteomes" id="UP000324638">
    <property type="component" value="Unassembled WGS sequence"/>
</dbReference>
<evidence type="ECO:0000256" key="1">
    <source>
        <dbReference type="SAM" id="Coils"/>
    </source>
</evidence>
<evidence type="ECO:0000313" key="3">
    <source>
        <dbReference type="Proteomes" id="UP000324638"/>
    </source>
</evidence>
<keyword evidence="1" id="KW-0175">Coiled coil</keyword>
<accession>A0A5C8D7C1</accession>
<dbReference type="EMBL" id="SAXU01000001">
    <property type="protein sequence ID" value="TXJ20988.1"/>
    <property type="molecule type" value="Genomic_DNA"/>
</dbReference>
<evidence type="ECO:0000313" key="2">
    <source>
        <dbReference type="EMBL" id="TXJ20988.1"/>
    </source>
</evidence>
<dbReference type="RefSeq" id="WP_147739040.1">
    <property type="nucleotide sequence ID" value="NZ_SAXU01000001.1"/>
</dbReference>
<feature type="coiled-coil region" evidence="1">
    <location>
        <begin position="48"/>
        <end position="89"/>
    </location>
</feature>
<name>A0A5C8D7C1_9SPIR</name>
<protein>
    <submittedName>
        <fullName evidence="2">Uncharacterized protein</fullName>
    </submittedName>
</protein>
<proteinExistence type="predicted"/>
<reference evidence="2 3" key="1">
    <citation type="journal article" date="1992" name="Lakartidningen">
        <title>[Penicillin V and not amoxicillin is the first choice preparation in acute otitis].</title>
        <authorList>
            <person name="Kamme C."/>
            <person name="Lundgren K."/>
            <person name="Prellner K."/>
        </authorList>
    </citation>
    <scope>NUCLEOTIDE SEQUENCE [LARGE SCALE GENOMIC DNA]</scope>
    <source>
        <strain evidence="2 3">513A</strain>
    </source>
</reference>
<comment type="caution">
    <text evidence="2">The sequence shown here is derived from an EMBL/GenBank/DDBJ whole genome shotgun (WGS) entry which is preliminary data.</text>
</comment>
<dbReference type="AlphaFoldDB" id="A0A5C8D7C1"/>
<organism evidence="2 3">
    <name type="scientific">Brachyspira aalborgi</name>
    <dbReference type="NCBI Taxonomy" id="29522"/>
    <lineage>
        <taxon>Bacteria</taxon>
        <taxon>Pseudomonadati</taxon>
        <taxon>Spirochaetota</taxon>
        <taxon>Spirochaetia</taxon>
        <taxon>Brachyspirales</taxon>
        <taxon>Brachyspiraceae</taxon>
        <taxon>Brachyspira</taxon>
    </lineage>
</organism>